<name>A0A7M7G3Y9_NASVI</name>
<evidence type="ECO:0000313" key="3">
    <source>
        <dbReference type="EnsemblMetazoa" id="XP_001602093"/>
    </source>
</evidence>
<reference evidence="3" key="1">
    <citation type="submission" date="2021-01" db="UniProtKB">
        <authorList>
            <consortium name="EnsemblMetazoa"/>
        </authorList>
    </citation>
    <scope>IDENTIFICATION</scope>
</reference>
<dbReference type="InParanoid" id="A0A7M7G3Y9"/>
<dbReference type="OrthoDB" id="64893at2759"/>
<sequence length="223" mass="24999">MTAARFALVIALFVVGVQQIYGHGKMTDPMNRSSVWRLNRFAKVLVNNEDNENFCGGYAVQHNENGGNCGPCGDNYVDPVPRNNENGGIYGEGHIVRRYQAGQRVKVVVDLSANHLGFFQFSICELKNNNDVETEECFDKNPLKIVDKSGELVDRHPIIAGQNGDIELEVELPKSLKCERCVFRWHYSAGNNWGFCNQKTLEGRMGCGPQETFRSCADVSIHR</sequence>
<dbReference type="InterPro" id="IPR004302">
    <property type="entry name" value="Cellulose/chitin-bd_N"/>
</dbReference>
<feature type="domain" description="Chitin-binding type-4" evidence="2">
    <location>
        <begin position="23"/>
        <end position="219"/>
    </location>
</feature>
<protein>
    <recommendedName>
        <fullName evidence="2">Chitin-binding type-4 domain-containing protein</fullName>
    </recommendedName>
</protein>
<dbReference type="Proteomes" id="UP000002358">
    <property type="component" value="Chromosome 4"/>
</dbReference>
<dbReference type="SMR" id="A0A7M7G3Y9"/>
<feature type="chain" id="PRO_5029456239" description="Chitin-binding type-4 domain-containing protein" evidence="1">
    <location>
        <begin position="23"/>
        <end position="223"/>
    </location>
</feature>
<dbReference type="PANTHER" id="PTHR21113">
    <property type="entry name" value="AGAP001705-PA"/>
    <property type="match status" value="1"/>
</dbReference>
<accession>A0A7M7G3Y9</accession>
<evidence type="ECO:0000259" key="2">
    <source>
        <dbReference type="Pfam" id="PF03067"/>
    </source>
</evidence>
<feature type="signal peptide" evidence="1">
    <location>
        <begin position="1"/>
        <end position="22"/>
    </location>
</feature>
<dbReference type="PANTHER" id="PTHR21113:SF14">
    <property type="entry name" value="LP24064P"/>
    <property type="match status" value="1"/>
</dbReference>
<evidence type="ECO:0000256" key="1">
    <source>
        <dbReference type="SAM" id="SignalP"/>
    </source>
</evidence>
<keyword evidence="4" id="KW-1185">Reference proteome</keyword>
<dbReference type="KEGG" id="nvi:100118004"/>
<keyword evidence="1" id="KW-0732">Signal</keyword>
<dbReference type="GeneID" id="100118004"/>
<dbReference type="AlphaFoldDB" id="A0A7M7G3Y9"/>
<dbReference type="Pfam" id="PF03067">
    <property type="entry name" value="LPMO_10"/>
    <property type="match status" value="1"/>
</dbReference>
<dbReference type="EnsemblMetazoa" id="XM_001602043">
    <property type="protein sequence ID" value="XP_001602093"/>
    <property type="gene ID" value="LOC100118004"/>
</dbReference>
<dbReference type="RefSeq" id="XP_001602093.2">
    <property type="nucleotide sequence ID" value="XM_001602043.4"/>
</dbReference>
<organism evidence="3 4">
    <name type="scientific">Nasonia vitripennis</name>
    <name type="common">Parasitic wasp</name>
    <dbReference type="NCBI Taxonomy" id="7425"/>
    <lineage>
        <taxon>Eukaryota</taxon>
        <taxon>Metazoa</taxon>
        <taxon>Ecdysozoa</taxon>
        <taxon>Arthropoda</taxon>
        <taxon>Hexapoda</taxon>
        <taxon>Insecta</taxon>
        <taxon>Pterygota</taxon>
        <taxon>Neoptera</taxon>
        <taxon>Endopterygota</taxon>
        <taxon>Hymenoptera</taxon>
        <taxon>Apocrita</taxon>
        <taxon>Proctotrupomorpha</taxon>
        <taxon>Chalcidoidea</taxon>
        <taxon>Pteromalidae</taxon>
        <taxon>Pteromalinae</taxon>
        <taxon>Nasonia</taxon>
    </lineage>
</organism>
<evidence type="ECO:0000313" key="4">
    <source>
        <dbReference type="Proteomes" id="UP000002358"/>
    </source>
</evidence>
<proteinExistence type="predicted"/>